<keyword evidence="2" id="KW-0812">Transmembrane</keyword>
<evidence type="ECO:0000256" key="1">
    <source>
        <dbReference type="SAM" id="MobiDB-lite"/>
    </source>
</evidence>
<sequence>MALTKCKECGAEISKKATVCPKCGAKAAKRTSLVTWLVLVLIVFAAYSWIESPTPSNSNSNSPVASNETDAVPSSNIEAKDTSVPKAPTWSTFSSTDEMTGESMHFAHSPRVSPTRAMSFPYSDVRAWFGVGCDSESEWAYIGFNSSPNLSDDETKDGYSVVRTRIKWDDALEQIELTQDWGDKFLRFRKDDYVIQQVMKSEEALFELQWHGEQSVYFKFSLNGSSEAISKIRGMCSS</sequence>
<dbReference type="InterPro" id="IPR026870">
    <property type="entry name" value="Zinc_ribbon_dom"/>
</dbReference>
<feature type="transmembrane region" description="Helical" evidence="2">
    <location>
        <begin position="33"/>
        <end position="50"/>
    </location>
</feature>
<feature type="domain" description="Zinc-ribbon" evidence="3">
    <location>
        <begin position="5"/>
        <end position="26"/>
    </location>
</feature>
<keyword evidence="2" id="KW-0472">Membrane</keyword>
<name>A0ABT8MIS1_9GAMM</name>
<dbReference type="Proteomes" id="UP001169491">
    <property type="component" value="Unassembled WGS sequence"/>
</dbReference>
<feature type="region of interest" description="Disordered" evidence="1">
    <location>
        <begin position="53"/>
        <end position="90"/>
    </location>
</feature>
<reference evidence="4 5" key="1">
    <citation type="submission" date="2021-03" db="EMBL/GenBank/DDBJ databases">
        <title>Pseudidiomarina terrestris, a new bacterium isolated from saline soil.</title>
        <authorList>
            <person name="Galisteo C."/>
            <person name="De La Haba R."/>
            <person name="Sanchez-Porro C."/>
            <person name="Ventosa A."/>
        </authorList>
    </citation>
    <scope>NUCLEOTIDE SEQUENCE [LARGE SCALE GENOMIC DNA]</scope>
    <source>
        <strain evidence="5">1APR75-15</strain>
    </source>
</reference>
<comment type="caution">
    <text evidence="4">The sequence shown here is derived from an EMBL/GenBank/DDBJ whole genome shotgun (WGS) entry which is preliminary data.</text>
</comment>
<accession>A0ABT8MIS1</accession>
<keyword evidence="2" id="KW-1133">Transmembrane helix</keyword>
<dbReference type="Pfam" id="PF13240">
    <property type="entry name" value="Zn_Ribbon_1"/>
    <property type="match status" value="1"/>
</dbReference>
<organism evidence="4 5">
    <name type="scientific">Pseudidiomarina terrestris</name>
    <dbReference type="NCBI Taxonomy" id="2820060"/>
    <lineage>
        <taxon>Bacteria</taxon>
        <taxon>Pseudomonadati</taxon>
        <taxon>Pseudomonadota</taxon>
        <taxon>Gammaproteobacteria</taxon>
        <taxon>Alteromonadales</taxon>
        <taxon>Idiomarinaceae</taxon>
        <taxon>Pseudidiomarina</taxon>
    </lineage>
</organism>
<protein>
    <submittedName>
        <fullName evidence="4">Zinc-ribbon domain-containing protein</fullName>
    </submittedName>
</protein>
<dbReference type="RefSeq" id="WP_301834535.1">
    <property type="nucleotide sequence ID" value="NZ_JAGGJC010000003.1"/>
</dbReference>
<feature type="compositionally biased region" description="Polar residues" evidence="1">
    <location>
        <begin position="68"/>
        <end position="77"/>
    </location>
</feature>
<keyword evidence="5" id="KW-1185">Reference proteome</keyword>
<dbReference type="EMBL" id="JAGGJC010000003">
    <property type="protein sequence ID" value="MDN7129840.1"/>
    <property type="molecule type" value="Genomic_DNA"/>
</dbReference>
<evidence type="ECO:0000256" key="2">
    <source>
        <dbReference type="SAM" id="Phobius"/>
    </source>
</evidence>
<proteinExistence type="predicted"/>
<evidence type="ECO:0000259" key="3">
    <source>
        <dbReference type="Pfam" id="PF13240"/>
    </source>
</evidence>
<evidence type="ECO:0000313" key="4">
    <source>
        <dbReference type="EMBL" id="MDN7129840.1"/>
    </source>
</evidence>
<gene>
    <name evidence="4" type="ORF">J6I92_08145</name>
</gene>
<evidence type="ECO:0000313" key="5">
    <source>
        <dbReference type="Proteomes" id="UP001169491"/>
    </source>
</evidence>
<feature type="compositionally biased region" description="Low complexity" evidence="1">
    <location>
        <begin position="53"/>
        <end position="67"/>
    </location>
</feature>